<feature type="domain" description="HTH lysR-type" evidence="5">
    <location>
        <begin position="6"/>
        <end position="67"/>
    </location>
</feature>
<dbReference type="Gene3D" id="3.40.190.10">
    <property type="entry name" value="Periplasmic binding protein-like II"/>
    <property type="match status" value="2"/>
</dbReference>
<dbReference type="Pfam" id="PF00126">
    <property type="entry name" value="HTH_1"/>
    <property type="match status" value="1"/>
</dbReference>
<evidence type="ECO:0000313" key="7">
    <source>
        <dbReference type="Proteomes" id="UP000002028"/>
    </source>
</evidence>
<evidence type="ECO:0000313" key="6">
    <source>
        <dbReference type="EMBL" id="ADB36401.1"/>
    </source>
</evidence>
<dbReference type="Gene3D" id="1.10.10.10">
    <property type="entry name" value="Winged helix-like DNA-binding domain superfamily/Winged helix DNA-binding domain"/>
    <property type="match status" value="1"/>
</dbReference>
<evidence type="ECO:0000256" key="4">
    <source>
        <dbReference type="ARBA" id="ARBA00023163"/>
    </source>
</evidence>
<dbReference type="InterPro" id="IPR000847">
    <property type="entry name" value="LysR_HTH_N"/>
</dbReference>
<dbReference type="SUPFAM" id="SSF46785">
    <property type="entry name" value="Winged helix' DNA-binding domain"/>
    <property type="match status" value="1"/>
</dbReference>
<dbReference type="InterPro" id="IPR036390">
    <property type="entry name" value="WH_DNA-bd_sf"/>
</dbReference>
<dbReference type="Proteomes" id="UP000002028">
    <property type="component" value="Chromosome"/>
</dbReference>
<evidence type="ECO:0000256" key="1">
    <source>
        <dbReference type="ARBA" id="ARBA00009437"/>
    </source>
</evidence>
<accession>D2QDH1</accession>
<comment type="similarity">
    <text evidence="1">Belongs to the LysR transcriptional regulatory family.</text>
</comment>
<dbReference type="PRINTS" id="PR00039">
    <property type="entry name" value="HTHLYSR"/>
</dbReference>
<dbReference type="PROSITE" id="PS50931">
    <property type="entry name" value="HTH_LYSR"/>
    <property type="match status" value="1"/>
</dbReference>
<protein>
    <submittedName>
        <fullName evidence="6">Transcriptional regulator, LysR family</fullName>
    </submittedName>
</protein>
<proteinExistence type="inferred from homology"/>
<evidence type="ECO:0000256" key="3">
    <source>
        <dbReference type="ARBA" id="ARBA00023125"/>
    </source>
</evidence>
<keyword evidence="4" id="KW-0804">Transcription</keyword>
<dbReference type="EMBL" id="CP001769">
    <property type="protein sequence ID" value="ADB36401.1"/>
    <property type="molecule type" value="Genomic_DNA"/>
</dbReference>
<dbReference type="FunFam" id="1.10.10.10:FF:000001">
    <property type="entry name" value="LysR family transcriptional regulator"/>
    <property type="match status" value="1"/>
</dbReference>
<name>D2QDH1_SPILD</name>
<keyword evidence="2" id="KW-0805">Transcription regulation</keyword>
<dbReference type="eggNOG" id="COG0583">
    <property type="taxonomic scope" value="Bacteria"/>
</dbReference>
<gene>
    <name evidence="6" type="ordered locus">Slin_0337</name>
</gene>
<reference evidence="6 7" key="1">
    <citation type="journal article" date="2010" name="Stand. Genomic Sci.">
        <title>Complete genome sequence of Spirosoma linguale type strain (1).</title>
        <authorList>
            <person name="Lail K."/>
            <person name="Sikorski J."/>
            <person name="Saunders E."/>
            <person name="Lapidus A."/>
            <person name="Glavina Del Rio T."/>
            <person name="Copeland A."/>
            <person name="Tice H."/>
            <person name="Cheng J.-F."/>
            <person name="Lucas S."/>
            <person name="Nolan M."/>
            <person name="Bruce D."/>
            <person name="Goodwin L."/>
            <person name="Pitluck S."/>
            <person name="Ivanova N."/>
            <person name="Mavromatis K."/>
            <person name="Ovchinnikova G."/>
            <person name="Pati A."/>
            <person name="Chen A."/>
            <person name="Palaniappan K."/>
            <person name="Land M."/>
            <person name="Hauser L."/>
            <person name="Chang Y.-J."/>
            <person name="Jeffries C.D."/>
            <person name="Chain P."/>
            <person name="Brettin T."/>
            <person name="Detter J.C."/>
            <person name="Schuetze A."/>
            <person name="Rohde M."/>
            <person name="Tindall B.J."/>
            <person name="Goeker M."/>
            <person name="Bristow J."/>
            <person name="Eisen J.A."/>
            <person name="Markowitz V."/>
            <person name="Hugenholtz P."/>
            <person name="Kyrpides N.C."/>
            <person name="Klenk H.-P."/>
            <person name="Chen F."/>
        </authorList>
    </citation>
    <scope>NUCLEOTIDE SEQUENCE [LARGE SCALE GENOMIC DNA]</scope>
    <source>
        <strain evidence="7">ATCC 33905 / DSM 74 / LMG 10896 / Claus 1</strain>
    </source>
</reference>
<dbReference type="InterPro" id="IPR005119">
    <property type="entry name" value="LysR_subst-bd"/>
</dbReference>
<dbReference type="SUPFAM" id="SSF53850">
    <property type="entry name" value="Periplasmic binding protein-like II"/>
    <property type="match status" value="1"/>
</dbReference>
<evidence type="ECO:0000256" key="2">
    <source>
        <dbReference type="ARBA" id="ARBA00023015"/>
    </source>
</evidence>
<dbReference type="HOGENOM" id="CLU_039613_6_4_10"/>
<dbReference type="InterPro" id="IPR036388">
    <property type="entry name" value="WH-like_DNA-bd_sf"/>
</dbReference>
<dbReference type="KEGG" id="sli:Slin_0337"/>
<evidence type="ECO:0000259" key="5">
    <source>
        <dbReference type="PROSITE" id="PS50931"/>
    </source>
</evidence>
<dbReference type="AlphaFoldDB" id="D2QDH1"/>
<dbReference type="Pfam" id="PF03466">
    <property type="entry name" value="LysR_substrate"/>
    <property type="match status" value="1"/>
</dbReference>
<dbReference type="CDD" id="cd08414">
    <property type="entry name" value="PBP2_LTTR_aromatics_like"/>
    <property type="match status" value="1"/>
</dbReference>
<organism evidence="6 7">
    <name type="scientific">Spirosoma linguale (strain ATCC 33905 / DSM 74 / LMG 10896 / Claus 1)</name>
    <dbReference type="NCBI Taxonomy" id="504472"/>
    <lineage>
        <taxon>Bacteria</taxon>
        <taxon>Pseudomonadati</taxon>
        <taxon>Bacteroidota</taxon>
        <taxon>Cytophagia</taxon>
        <taxon>Cytophagales</taxon>
        <taxon>Cytophagaceae</taxon>
        <taxon>Spirosoma</taxon>
    </lineage>
</organism>
<keyword evidence="7" id="KW-1185">Reference proteome</keyword>
<dbReference type="GO" id="GO:0003700">
    <property type="term" value="F:DNA-binding transcription factor activity"/>
    <property type="evidence" value="ECO:0007669"/>
    <property type="project" value="InterPro"/>
</dbReference>
<dbReference type="PANTHER" id="PTHR30346">
    <property type="entry name" value="TRANSCRIPTIONAL DUAL REGULATOR HCAR-RELATED"/>
    <property type="match status" value="1"/>
</dbReference>
<dbReference type="GO" id="GO:0032993">
    <property type="term" value="C:protein-DNA complex"/>
    <property type="evidence" value="ECO:0007669"/>
    <property type="project" value="TreeGrafter"/>
</dbReference>
<keyword evidence="3" id="KW-0238">DNA-binding</keyword>
<dbReference type="PANTHER" id="PTHR30346:SF0">
    <property type="entry name" value="HCA OPERON TRANSCRIPTIONAL ACTIVATOR HCAR"/>
    <property type="match status" value="1"/>
</dbReference>
<dbReference type="STRING" id="504472.Slin_0337"/>
<sequence>MLSVAMELRQLRYFVEVAQELHYRRAAGRLFVSQPALSQQIKLLEDELGVELFVRSRRAVQRKVELTDAGQVLLKEARQLLQLSQQAIEATRRAGLQQPIRMGVFKTLLRSRIVDVMTLLSERVPQVTVKLVELPSFLAVQQALIDNTIDLGLTILPLQFSGLSAIPFTKSSISVLLPRHHALARLDSLSLAQLQHESWVEIPAPLNPVFESVEWLCRQAGYQRHIAQEVTSLDLLAELVQLGKGVALIPSHFNVSQLAGVVAIPLVNQQNSPYVELELQHVMAYLSSNSSPAIVALGQQMQLGA</sequence>
<dbReference type="GO" id="GO:0003677">
    <property type="term" value="F:DNA binding"/>
    <property type="evidence" value="ECO:0007669"/>
    <property type="project" value="UniProtKB-KW"/>
</dbReference>